<accession>A0ABR3FD14</accession>
<dbReference type="EMBL" id="JBAHYK010000531">
    <property type="protein sequence ID" value="KAL0573195.1"/>
    <property type="molecule type" value="Genomic_DNA"/>
</dbReference>
<reference evidence="2 3" key="1">
    <citation type="submission" date="2024-02" db="EMBL/GenBank/DDBJ databases">
        <title>A draft genome for the cacao thread blight pathogen Marasmius crinis-equi.</title>
        <authorList>
            <person name="Cohen S.P."/>
            <person name="Baruah I.K."/>
            <person name="Amoako-Attah I."/>
            <person name="Bukari Y."/>
            <person name="Meinhardt L.W."/>
            <person name="Bailey B.A."/>
        </authorList>
    </citation>
    <scope>NUCLEOTIDE SEQUENCE [LARGE SCALE GENOMIC DNA]</scope>
    <source>
        <strain evidence="2 3">GH-76</strain>
    </source>
</reference>
<dbReference type="SUPFAM" id="SSF47616">
    <property type="entry name" value="GST C-terminal domain-like"/>
    <property type="match status" value="1"/>
</dbReference>
<gene>
    <name evidence="2" type="ORF">V5O48_008767</name>
</gene>
<evidence type="ECO:0000259" key="1">
    <source>
        <dbReference type="PROSITE" id="PS50404"/>
    </source>
</evidence>
<organism evidence="2 3">
    <name type="scientific">Marasmius crinis-equi</name>
    <dbReference type="NCBI Taxonomy" id="585013"/>
    <lineage>
        <taxon>Eukaryota</taxon>
        <taxon>Fungi</taxon>
        <taxon>Dikarya</taxon>
        <taxon>Basidiomycota</taxon>
        <taxon>Agaricomycotina</taxon>
        <taxon>Agaricomycetes</taxon>
        <taxon>Agaricomycetidae</taxon>
        <taxon>Agaricales</taxon>
        <taxon>Marasmiineae</taxon>
        <taxon>Marasmiaceae</taxon>
        <taxon>Marasmius</taxon>
    </lineage>
</organism>
<dbReference type="InterPro" id="IPR036249">
    <property type="entry name" value="Thioredoxin-like_sf"/>
</dbReference>
<proteinExistence type="predicted"/>
<dbReference type="InterPro" id="IPR054416">
    <property type="entry name" value="GST_UstS-like_C"/>
</dbReference>
<dbReference type="Proteomes" id="UP001465976">
    <property type="component" value="Unassembled WGS sequence"/>
</dbReference>
<dbReference type="PANTHER" id="PTHR43968:SF6">
    <property type="entry name" value="GLUTATHIONE S-TRANSFERASE OMEGA"/>
    <property type="match status" value="1"/>
</dbReference>
<comment type="caution">
    <text evidence="2">The sequence shown here is derived from an EMBL/GenBank/DDBJ whole genome shotgun (WGS) entry which is preliminary data.</text>
</comment>
<dbReference type="SUPFAM" id="SSF52833">
    <property type="entry name" value="Thioredoxin-like"/>
    <property type="match status" value="1"/>
</dbReference>
<dbReference type="Gene3D" id="3.40.30.10">
    <property type="entry name" value="Glutaredoxin"/>
    <property type="match status" value="1"/>
</dbReference>
<dbReference type="InterPro" id="IPR004045">
    <property type="entry name" value="Glutathione_S-Trfase_N"/>
</dbReference>
<dbReference type="Gene3D" id="1.20.1050.10">
    <property type="match status" value="1"/>
</dbReference>
<protein>
    <recommendedName>
        <fullName evidence="1">GST N-terminal domain-containing protein</fullName>
    </recommendedName>
</protein>
<dbReference type="InterPro" id="IPR036282">
    <property type="entry name" value="Glutathione-S-Trfase_C_sf"/>
</dbReference>
<dbReference type="CDD" id="cd00299">
    <property type="entry name" value="GST_C_family"/>
    <property type="match status" value="1"/>
</dbReference>
<dbReference type="PROSITE" id="PS50404">
    <property type="entry name" value="GST_NTER"/>
    <property type="match status" value="1"/>
</dbReference>
<dbReference type="Pfam" id="PF22041">
    <property type="entry name" value="GST_C_7"/>
    <property type="match status" value="1"/>
</dbReference>
<evidence type="ECO:0000313" key="3">
    <source>
        <dbReference type="Proteomes" id="UP001465976"/>
    </source>
</evidence>
<dbReference type="InterPro" id="IPR050983">
    <property type="entry name" value="GST_Omega/HSP26"/>
</dbReference>
<dbReference type="Pfam" id="PF13409">
    <property type="entry name" value="GST_N_2"/>
    <property type="match status" value="1"/>
</dbReference>
<dbReference type="PANTHER" id="PTHR43968">
    <property type="match status" value="1"/>
</dbReference>
<keyword evidence="3" id="KW-1185">Reference proteome</keyword>
<name>A0ABR3FD14_9AGAR</name>
<evidence type="ECO:0000313" key="2">
    <source>
        <dbReference type="EMBL" id="KAL0573195.1"/>
    </source>
</evidence>
<feature type="domain" description="GST N-terminal" evidence="1">
    <location>
        <begin position="11"/>
        <end position="100"/>
    </location>
</feature>
<sequence length="241" mass="26923">MISVYDLGPSTHPETQASGASPFVRIVIYILRYKKIPHEIITIGWSDIQRIAPELGAPPTILTPTPKYTIPFIKDSTTGKVVSDSAAIAEYLDEAYPDTPTVVPANSIVLHKIFMSDYATRLQELFRVVLRPKIIPHFPKEYRDLNQSLMLSPATPEAVEGAFGKVKEELEKLHQILSGGAPYRKFIMGDKPTFADFALVAFTYPLKFLNGEDSDEWKQLQSMAGGWIGWEIDQLSKTIAL</sequence>